<feature type="transmembrane region" description="Helical" evidence="6">
    <location>
        <begin position="119"/>
        <end position="141"/>
    </location>
</feature>
<dbReference type="SUPFAM" id="SSF103473">
    <property type="entry name" value="MFS general substrate transporter"/>
    <property type="match status" value="1"/>
</dbReference>
<feature type="transmembrane region" description="Helical" evidence="6">
    <location>
        <begin position="307"/>
        <end position="326"/>
    </location>
</feature>
<dbReference type="OrthoDB" id="9795150at2"/>
<evidence type="ECO:0000313" key="7">
    <source>
        <dbReference type="EMBL" id="TLV03651.1"/>
    </source>
</evidence>
<feature type="transmembrane region" description="Helical" evidence="6">
    <location>
        <begin position="189"/>
        <end position="208"/>
    </location>
</feature>
<dbReference type="InterPro" id="IPR050375">
    <property type="entry name" value="MFS_TsgA-like"/>
</dbReference>
<keyword evidence="3 6" id="KW-0812">Transmembrane</keyword>
<protein>
    <submittedName>
        <fullName evidence="7">L-fucose:H+ symporter permease</fullName>
    </submittedName>
</protein>
<reference evidence="7 8" key="1">
    <citation type="submission" date="2019-05" db="EMBL/GenBank/DDBJ databases">
        <authorList>
            <person name="Qu J.-H."/>
        </authorList>
    </citation>
    <scope>NUCLEOTIDE SEQUENCE [LARGE SCALE GENOMIC DNA]</scope>
    <source>
        <strain evidence="7 8">T17</strain>
    </source>
</reference>
<dbReference type="RefSeq" id="WP_138364860.1">
    <property type="nucleotide sequence ID" value="NZ_VCEJ01000002.1"/>
</dbReference>
<keyword evidence="4 6" id="KW-1133">Transmembrane helix</keyword>
<feature type="transmembrane region" description="Helical" evidence="6">
    <location>
        <begin position="60"/>
        <end position="79"/>
    </location>
</feature>
<dbReference type="InterPro" id="IPR011701">
    <property type="entry name" value="MFS"/>
</dbReference>
<feature type="transmembrane region" description="Helical" evidence="6">
    <location>
        <begin position="91"/>
        <end position="113"/>
    </location>
</feature>
<organism evidence="7 8">
    <name type="scientific">Dyadobacter luticola</name>
    <dbReference type="NCBI Taxonomy" id="1979387"/>
    <lineage>
        <taxon>Bacteria</taxon>
        <taxon>Pseudomonadati</taxon>
        <taxon>Bacteroidota</taxon>
        <taxon>Cytophagia</taxon>
        <taxon>Cytophagales</taxon>
        <taxon>Spirosomataceae</taxon>
        <taxon>Dyadobacter</taxon>
    </lineage>
</organism>
<evidence type="ECO:0000256" key="4">
    <source>
        <dbReference type="ARBA" id="ARBA00022989"/>
    </source>
</evidence>
<name>A0A5R9L5H2_9BACT</name>
<comment type="caution">
    <text evidence="7">The sequence shown here is derived from an EMBL/GenBank/DDBJ whole genome shotgun (WGS) entry which is preliminary data.</text>
</comment>
<evidence type="ECO:0000313" key="8">
    <source>
        <dbReference type="Proteomes" id="UP000306402"/>
    </source>
</evidence>
<feature type="transmembrane region" description="Helical" evidence="6">
    <location>
        <begin position="277"/>
        <end position="295"/>
    </location>
</feature>
<keyword evidence="5 6" id="KW-0472">Membrane</keyword>
<dbReference type="Proteomes" id="UP000306402">
    <property type="component" value="Unassembled WGS sequence"/>
</dbReference>
<evidence type="ECO:0000256" key="2">
    <source>
        <dbReference type="ARBA" id="ARBA00022475"/>
    </source>
</evidence>
<feature type="transmembrane region" description="Helical" evidence="6">
    <location>
        <begin position="365"/>
        <end position="385"/>
    </location>
</feature>
<dbReference type="NCBIfam" id="TIGR00885">
    <property type="entry name" value="fucP"/>
    <property type="match status" value="1"/>
</dbReference>
<feature type="transmembrane region" description="Helical" evidence="6">
    <location>
        <begin position="20"/>
        <end position="40"/>
    </location>
</feature>
<keyword evidence="8" id="KW-1185">Reference proteome</keyword>
<evidence type="ECO:0000256" key="5">
    <source>
        <dbReference type="ARBA" id="ARBA00023136"/>
    </source>
</evidence>
<dbReference type="PANTHER" id="PTHR43702">
    <property type="entry name" value="L-FUCOSE-PROTON SYMPORTER"/>
    <property type="match status" value="1"/>
</dbReference>
<dbReference type="Gene3D" id="1.20.1250.20">
    <property type="entry name" value="MFS general substrate transporter like domains"/>
    <property type="match status" value="2"/>
</dbReference>
<dbReference type="GO" id="GO:0005886">
    <property type="term" value="C:plasma membrane"/>
    <property type="evidence" value="ECO:0007669"/>
    <property type="project" value="UniProtKB-SubCell"/>
</dbReference>
<evidence type="ECO:0000256" key="3">
    <source>
        <dbReference type="ARBA" id="ARBA00022692"/>
    </source>
</evidence>
<dbReference type="InterPro" id="IPR036259">
    <property type="entry name" value="MFS_trans_sf"/>
</dbReference>
<feature type="transmembrane region" description="Helical" evidence="6">
    <location>
        <begin position="332"/>
        <end position="353"/>
    </location>
</feature>
<feature type="transmembrane region" description="Helical" evidence="6">
    <location>
        <begin position="391"/>
        <end position="411"/>
    </location>
</feature>
<keyword evidence="2" id="KW-1003">Cell membrane</keyword>
<feature type="transmembrane region" description="Helical" evidence="6">
    <location>
        <begin position="243"/>
        <end position="265"/>
    </location>
</feature>
<dbReference type="PANTHER" id="PTHR43702:SF3">
    <property type="entry name" value="PROTEIN TSGA"/>
    <property type="match status" value="1"/>
</dbReference>
<gene>
    <name evidence="7" type="primary">fucP</name>
    <name evidence="7" type="ORF">FEN17_08625</name>
</gene>
<dbReference type="AlphaFoldDB" id="A0A5R9L5H2"/>
<dbReference type="GO" id="GO:0015535">
    <property type="term" value="F:fucose:proton symporter activity"/>
    <property type="evidence" value="ECO:0007669"/>
    <property type="project" value="InterPro"/>
</dbReference>
<dbReference type="InterPro" id="IPR005275">
    <property type="entry name" value="Lfuc_symporter_FucP"/>
</dbReference>
<dbReference type="EMBL" id="VCEJ01000002">
    <property type="protein sequence ID" value="TLV03651.1"/>
    <property type="molecule type" value="Genomic_DNA"/>
</dbReference>
<proteinExistence type="predicted"/>
<dbReference type="CDD" id="cd17394">
    <property type="entry name" value="MFS_FucP_like"/>
    <property type="match status" value="1"/>
</dbReference>
<accession>A0A5R9L5H2</accession>
<dbReference type="Pfam" id="PF07690">
    <property type="entry name" value="MFS_1"/>
    <property type="match status" value="1"/>
</dbReference>
<feature type="transmembrane region" description="Helical" evidence="6">
    <location>
        <begin position="153"/>
        <end position="174"/>
    </location>
</feature>
<sequence>MSNYSSPAHSGAPKFTDQKYLITLVFVTSLFMFWGIAITMGDVLNKHFQHVLSLTKTQSAFVQFAIFGAYGVMGIPAGLFMKRFGYKNGVLFGLGLFALGAFLFVPAAAAASFPFFGGALFILGCGISTLETVAHPFVASLGDQRTSDMRINFAQAFNALGTIIGPAVGSYFLLRNNVEGSTDLTSVKTLYIVIGSVIASIAILFSFVKVPALIDPHVVSDPSATNVDTHPEKGLFEHRHFKWAVLAQFFNVAAQAGTWAFFINYGHEKMGFSDATAGNWMILFFVLMLAGRFIGTFLMRFIAPHSLLAIFAACNIVMCLIVAQSLGWPSFIALLMLNFFFSIMFPTIFSLGLKNLGAHTQQASSFISMGVVGGAFFPFAMGAVAESDVAHAYYLPIICYTVIFLFGYKYYKVQ</sequence>
<evidence type="ECO:0000256" key="1">
    <source>
        <dbReference type="ARBA" id="ARBA00004429"/>
    </source>
</evidence>
<evidence type="ECO:0000256" key="6">
    <source>
        <dbReference type="SAM" id="Phobius"/>
    </source>
</evidence>
<comment type="subcellular location">
    <subcellularLocation>
        <location evidence="1">Cell inner membrane</location>
        <topology evidence="1">Multi-pass membrane protein</topology>
    </subcellularLocation>
</comment>